<dbReference type="FunFam" id="3.30.40.10:FF:000187">
    <property type="entry name" value="E3 ubiquitin-protein ligase ATL6"/>
    <property type="match status" value="1"/>
</dbReference>
<proteinExistence type="inferred from homology"/>
<gene>
    <name evidence="18" type="ORF">SHERM_17253</name>
</gene>
<evidence type="ECO:0000259" key="17">
    <source>
        <dbReference type="Pfam" id="PF17123"/>
    </source>
</evidence>
<feature type="signal peptide" evidence="16">
    <location>
        <begin position="1"/>
        <end position="23"/>
    </location>
</feature>
<feature type="transmembrane region" description="Helical" evidence="15">
    <location>
        <begin position="42"/>
        <end position="63"/>
    </location>
</feature>
<evidence type="ECO:0000256" key="13">
    <source>
        <dbReference type="ARBA" id="ARBA00024209"/>
    </source>
</evidence>
<comment type="pathway">
    <text evidence="3">Protein modification; protein ubiquitination.</text>
</comment>
<evidence type="ECO:0000256" key="9">
    <source>
        <dbReference type="ARBA" id="ARBA00022786"/>
    </source>
</evidence>
<dbReference type="GO" id="GO:0016020">
    <property type="term" value="C:membrane"/>
    <property type="evidence" value="ECO:0007669"/>
    <property type="project" value="UniProtKB-SubCell"/>
</dbReference>
<dbReference type="SUPFAM" id="SSF57850">
    <property type="entry name" value="RING/U-box"/>
    <property type="match status" value="1"/>
</dbReference>
<evidence type="ECO:0000256" key="11">
    <source>
        <dbReference type="ARBA" id="ARBA00022989"/>
    </source>
</evidence>
<dbReference type="Gene3D" id="3.30.40.10">
    <property type="entry name" value="Zinc/RING finger domain, C3HC4 (zinc finger)"/>
    <property type="match status" value="1"/>
</dbReference>
<dbReference type="GO" id="GO:0008270">
    <property type="term" value="F:zinc ion binding"/>
    <property type="evidence" value="ECO:0007669"/>
    <property type="project" value="UniProtKB-KW"/>
</dbReference>
<evidence type="ECO:0000313" key="19">
    <source>
        <dbReference type="Proteomes" id="UP001153555"/>
    </source>
</evidence>
<keyword evidence="11 15" id="KW-1133">Transmembrane helix</keyword>
<evidence type="ECO:0000256" key="2">
    <source>
        <dbReference type="ARBA" id="ARBA00004167"/>
    </source>
</evidence>
<name>A0A9N7MZH1_STRHE</name>
<dbReference type="InterPro" id="IPR001841">
    <property type="entry name" value="Znf_RING"/>
</dbReference>
<dbReference type="PANTHER" id="PTHR14155:SF263">
    <property type="entry name" value="E3 UBIQUITIN-PROTEIN LIGASE ATL6"/>
    <property type="match status" value="1"/>
</dbReference>
<dbReference type="EC" id="2.3.2.27" evidence="4"/>
<keyword evidence="7" id="KW-0479">Metal-binding</keyword>
<dbReference type="InterPro" id="IPR013083">
    <property type="entry name" value="Znf_RING/FYVE/PHD"/>
</dbReference>
<dbReference type="PANTHER" id="PTHR14155">
    <property type="entry name" value="RING FINGER DOMAIN-CONTAINING"/>
    <property type="match status" value="1"/>
</dbReference>
<evidence type="ECO:0000256" key="1">
    <source>
        <dbReference type="ARBA" id="ARBA00000900"/>
    </source>
</evidence>
<evidence type="ECO:0000256" key="5">
    <source>
        <dbReference type="ARBA" id="ARBA00022679"/>
    </source>
</evidence>
<comment type="similarity">
    <text evidence="13">Belongs to the RING-type zinc finger family. ATL subfamily.</text>
</comment>
<evidence type="ECO:0000256" key="3">
    <source>
        <dbReference type="ARBA" id="ARBA00004906"/>
    </source>
</evidence>
<keyword evidence="9" id="KW-0833">Ubl conjugation pathway</keyword>
<sequence>MNRTVRTALLSALLSLLLAIAAAQPGQNNNEQYQYARFSPSMAIIIVVLIAALFFMGFFSIYVRNCSDSSSTRGPAGSIRRALSRRAAAARGLDPSVLETFPTFTYAEVRHHKIGKDALECAVCLNEFQPEETLRLIPKCDHVFHPEFRSHSTGHSLPAAVVQPGENLERFTLRLPEQVRKEVMDRAELNRTGSCAVPGLPRGGSSRSNRGRSYRRIEREGKSDRWLFFSRGMSMKLPKVVAESGEGSGGGGSRAPVKMPSFRCLEPKAVDEAGLFSAEADAKSPV</sequence>
<evidence type="ECO:0000256" key="15">
    <source>
        <dbReference type="SAM" id="Phobius"/>
    </source>
</evidence>
<evidence type="ECO:0000256" key="14">
    <source>
        <dbReference type="SAM" id="MobiDB-lite"/>
    </source>
</evidence>
<evidence type="ECO:0000313" key="18">
    <source>
        <dbReference type="EMBL" id="CAA0817870.1"/>
    </source>
</evidence>
<dbReference type="Pfam" id="PF17123">
    <property type="entry name" value="zf-RING_11"/>
    <property type="match status" value="1"/>
</dbReference>
<dbReference type="EMBL" id="CACSLK010016728">
    <property type="protein sequence ID" value="CAA0817870.1"/>
    <property type="molecule type" value="Genomic_DNA"/>
</dbReference>
<keyword evidence="5" id="KW-0808">Transferase</keyword>
<evidence type="ECO:0000256" key="12">
    <source>
        <dbReference type="ARBA" id="ARBA00023136"/>
    </source>
</evidence>
<protein>
    <recommendedName>
        <fullName evidence="4">RING-type E3 ubiquitin transferase</fullName>
        <ecNumber evidence="4">2.3.2.27</ecNumber>
    </recommendedName>
</protein>
<comment type="subcellular location">
    <subcellularLocation>
        <location evidence="2">Membrane</location>
        <topology evidence="2">Single-pass membrane protein</topology>
    </subcellularLocation>
</comment>
<dbReference type="InterPro" id="IPR053238">
    <property type="entry name" value="RING-H2_zinc_finger"/>
</dbReference>
<evidence type="ECO:0000256" key="16">
    <source>
        <dbReference type="SAM" id="SignalP"/>
    </source>
</evidence>
<dbReference type="Proteomes" id="UP001153555">
    <property type="component" value="Unassembled WGS sequence"/>
</dbReference>
<evidence type="ECO:0000256" key="10">
    <source>
        <dbReference type="ARBA" id="ARBA00022833"/>
    </source>
</evidence>
<dbReference type="OrthoDB" id="8062037at2759"/>
<feature type="domain" description="RING-type" evidence="17">
    <location>
        <begin position="120"/>
        <end position="145"/>
    </location>
</feature>
<keyword evidence="16" id="KW-0732">Signal</keyword>
<reference evidence="18" key="1">
    <citation type="submission" date="2019-12" db="EMBL/GenBank/DDBJ databases">
        <authorList>
            <person name="Scholes J."/>
        </authorList>
    </citation>
    <scope>NUCLEOTIDE SEQUENCE</scope>
</reference>
<organism evidence="18 19">
    <name type="scientific">Striga hermonthica</name>
    <name type="common">Purple witchweed</name>
    <name type="synonym">Buchnera hermonthica</name>
    <dbReference type="NCBI Taxonomy" id="68872"/>
    <lineage>
        <taxon>Eukaryota</taxon>
        <taxon>Viridiplantae</taxon>
        <taxon>Streptophyta</taxon>
        <taxon>Embryophyta</taxon>
        <taxon>Tracheophyta</taxon>
        <taxon>Spermatophyta</taxon>
        <taxon>Magnoliopsida</taxon>
        <taxon>eudicotyledons</taxon>
        <taxon>Gunneridae</taxon>
        <taxon>Pentapetalae</taxon>
        <taxon>asterids</taxon>
        <taxon>lamiids</taxon>
        <taxon>Lamiales</taxon>
        <taxon>Orobanchaceae</taxon>
        <taxon>Buchnereae</taxon>
        <taxon>Striga</taxon>
    </lineage>
</organism>
<evidence type="ECO:0000256" key="4">
    <source>
        <dbReference type="ARBA" id="ARBA00012483"/>
    </source>
</evidence>
<evidence type="ECO:0000256" key="8">
    <source>
        <dbReference type="ARBA" id="ARBA00022771"/>
    </source>
</evidence>
<evidence type="ECO:0000256" key="6">
    <source>
        <dbReference type="ARBA" id="ARBA00022692"/>
    </source>
</evidence>
<comment type="caution">
    <text evidence="18">The sequence shown here is derived from an EMBL/GenBank/DDBJ whole genome shotgun (WGS) entry which is preliminary data.</text>
</comment>
<keyword evidence="12 15" id="KW-0472">Membrane</keyword>
<keyword evidence="8" id="KW-0863">Zinc-finger</keyword>
<feature type="region of interest" description="Disordered" evidence="14">
    <location>
        <begin position="193"/>
        <end position="216"/>
    </location>
</feature>
<evidence type="ECO:0000256" key="7">
    <source>
        <dbReference type="ARBA" id="ARBA00022723"/>
    </source>
</evidence>
<accession>A0A9N7MZH1</accession>
<comment type="catalytic activity">
    <reaction evidence="1">
        <text>S-ubiquitinyl-[E2 ubiquitin-conjugating enzyme]-L-cysteine + [acceptor protein]-L-lysine = [E2 ubiquitin-conjugating enzyme]-L-cysteine + N(6)-ubiquitinyl-[acceptor protein]-L-lysine.</text>
        <dbReference type="EC" id="2.3.2.27"/>
    </reaction>
</comment>
<dbReference type="AlphaFoldDB" id="A0A9N7MZH1"/>
<keyword evidence="19" id="KW-1185">Reference proteome</keyword>
<keyword evidence="10" id="KW-0862">Zinc</keyword>
<feature type="chain" id="PRO_5040320703" description="RING-type E3 ubiquitin transferase" evidence="16">
    <location>
        <begin position="24"/>
        <end position="286"/>
    </location>
</feature>
<keyword evidence="6 15" id="KW-0812">Transmembrane</keyword>
<dbReference type="GO" id="GO:0061630">
    <property type="term" value="F:ubiquitin protein ligase activity"/>
    <property type="evidence" value="ECO:0007669"/>
    <property type="project" value="UniProtKB-EC"/>
</dbReference>